<evidence type="ECO:0000256" key="1">
    <source>
        <dbReference type="ARBA" id="ARBA00023125"/>
    </source>
</evidence>
<dbReference type="Proteomes" id="UP001529255">
    <property type="component" value="Unassembled WGS sequence"/>
</dbReference>
<gene>
    <name evidence="3" type="ORF">QRD39_00685</name>
</gene>
<organism evidence="3 4">
    <name type="scientific">Streptococcus raffinosi</name>
    <dbReference type="NCBI Taxonomy" id="3053355"/>
    <lineage>
        <taxon>Bacteria</taxon>
        <taxon>Bacillati</taxon>
        <taxon>Bacillota</taxon>
        <taxon>Bacilli</taxon>
        <taxon>Lactobacillales</taxon>
        <taxon>Streptococcaceae</taxon>
        <taxon>Streptococcus</taxon>
    </lineage>
</organism>
<keyword evidence="4" id="KW-1185">Reference proteome</keyword>
<evidence type="ECO:0000313" key="3">
    <source>
        <dbReference type="EMBL" id="MDL5042627.1"/>
    </source>
</evidence>
<dbReference type="EMBL" id="JASUZV010000001">
    <property type="protein sequence ID" value="MDL5042627.1"/>
    <property type="molecule type" value="Genomic_DNA"/>
</dbReference>
<dbReference type="PANTHER" id="PTHR46558">
    <property type="entry name" value="TRACRIPTIONAL REGULATORY PROTEIN-RELATED-RELATED"/>
    <property type="match status" value="1"/>
</dbReference>
<name>A0ABT7LQ09_9STRE</name>
<keyword evidence="1" id="KW-0238">DNA-binding</keyword>
<dbReference type="InterPro" id="IPR010982">
    <property type="entry name" value="Lambda_DNA-bd_dom_sf"/>
</dbReference>
<dbReference type="Pfam" id="PF13443">
    <property type="entry name" value="HTH_26"/>
    <property type="match status" value="1"/>
</dbReference>
<evidence type="ECO:0000313" key="4">
    <source>
        <dbReference type="Proteomes" id="UP001529255"/>
    </source>
</evidence>
<protein>
    <submittedName>
        <fullName evidence="3">Helix-turn-helix transcriptional regulator</fullName>
    </submittedName>
</protein>
<proteinExistence type="predicted"/>
<evidence type="ECO:0000259" key="2">
    <source>
        <dbReference type="PROSITE" id="PS50943"/>
    </source>
</evidence>
<dbReference type="PROSITE" id="PS50943">
    <property type="entry name" value="HTH_CROC1"/>
    <property type="match status" value="1"/>
</dbReference>
<feature type="domain" description="HTH cro/C1-type" evidence="2">
    <location>
        <begin position="9"/>
        <end position="63"/>
    </location>
</feature>
<dbReference type="PANTHER" id="PTHR46558:SF4">
    <property type="entry name" value="DNA-BIDING PHAGE PROTEIN"/>
    <property type="match status" value="1"/>
</dbReference>
<dbReference type="SMART" id="SM00530">
    <property type="entry name" value="HTH_XRE"/>
    <property type="match status" value="1"/>
</dbReference>
<dbReference type="InterPro" id="IPR001387">
    <property type="entry name" value="Cro/C1-type_HTH"/>
</dbReference>
<dbReference type="Gene3D" id="1.10.260.40">
    <property type="entry name" value="lambda repressor-like DNA-binding domains"/>
    <property type="match status" value="1"/>
</dbReference>
<comment type="caution">
    <text evidence="3">The sequence shown here is derived from an EMBL/GenBank/DDBJ whole genome shotgun (WGS) entry which is preliminary data.</text>
</comment>
<dbReference type="CDD" id="cd00093">
    <property type="entry name" value="HTH_XRE"/>
    <property type="match status" value="1"/>
</dbReference>
<accession>A0ABT7LQ09</accession>
<reference evidence="3 4" key="1">
    <citation type="submission" date="2023-06" db="EMBL/GenBank/DDBJ databases">
        <title>A potential novel species of Streptococcus isolated from human milk sample.</title>
        <authorList>
            <person name="Nguyen H.V."/>
            <person name="Trinh A.T.V."/>
            <person name="Hoang A.T.L."/>
            <person name="Bui L.N.H."/>
            <person name="Tran Q.T.L."/>
            <person name="Trinh T."/>
        </authorList>
    </citation>
    <scope>NUCLEOTIDE SEQUENCE [LARGE SCALE GENOMIC DNA]</scope>
    <source>
        <strain evidence="3 4">VTCC 12812</strain>
    </source>
</reference>
<dbReference type="RefSeq" id="WP_285955300.1">
    <property type="nucleotide sequence ID" value="NZ_JASUZV010000001.1"/>
</dbReference>
<sequence length="140" mass="15868">MELKVESNIKHLIHHKGYDNKRLAEELGVSLRSIQRWVSGDAFPDTEALVKMAFIFDCSLDDLISYKSLANSEFDREDCLSYKDLTEMGLNGSMAHGIIKQINSTKKVEDIPVMLVDSKVKLVYKSEVAQLFNDLLDKVS</sequence>
<dbReference type="SUPFAM" id="SSF47413">
    <property type="entry name" value="lambda repressor-like DNA-binding domains"/>
    <property type="match status" value="1"/>
</dbReference>